<comment type="caution">
    <text evidence="1">The sequence shown here is derived from an EMBL/GenBank/DDBJ whole genome shotgun (WGS) entry which is preliminary data.</text>
</comment>
<dbReference type="Proteomes" id="UP000765509">
    <property type="component" value="Unassembled WGS sequence"/>
</dbReference>
<proteinExistence type="predicted"/>
<organism evidence="1 2">
    <name type="scientific">Austropuccinia psidii MF-1</name>
    <dbReference type="NCBI Taxonomy" id="1389203"/>
    <lineage>
        <taxon>Eukaryota</taxon>
        <taxon>Fungi</taxon>
        <taxon>Dikarya</taxon>
        <taxon>Basidiomycota</taxon>
        <taxon>Pucciniomycotina</taxon>
        <taxon>Pucciniomycetes</taxon>
        <taxon>Pucciniales</taxon>
        <taxon>Sphaerophragmiaceae</taxon>
        <taxon>Austropuccinia</taxon>
    </lineage>
</organism>
<protein>
    <submittedName>
        <fullName evidence="1">Uncharacterized protein</fullName>
    </submittedName>
</protein>
<evidence type="ECO:0000313" key="2">
    <source>
        <dbReference type="Proteomes" id="UP000765509"/>
    </source>
</evidence>
<evidence type="ECO:0000313" key="1">
    <source>
        <dbReference type="EMBL" id="MBW0579555.1"/>
    </source>
</evidence>
<dbReference type="EMBL" id="AVOT02105342">
    <property type="protein sequence ID" value="MBW0579555.1"/>
    <property type="molecule type" value="Genomic_DNA"/>
</dbReference>
<dbReference type="AlphaFoldDB" id="A0A9Q3KDR0"/>
<keyword evidence="2" id="KW-1185">Reference proteome</keyword>
<sequence length="333" mass="38870">MIPPHFKDFGFPMDYLLQRESAIRRNRGLERREVEVVQSHNKWQNEPYYTFQDGFQQKTSKNGLHRTVYSKPSNLQRTSPVENGRQGIQPRVPLERICRNLIRSGNPTKLPSGFTSLRHQQISDQKSPYFPIPGRIRERKRIIGQEQNFFQPKEERVGSYHPELLGPAKRSTKKTVVNTSSEASSPRIRNNISTQIKHDVVIPESTIIGNTLWLQFSQFAEQTQNEFERLHENISGLQEVNTLQTKTIHILQEDYTRLSKSSEKTKRRLNQVLEEQNNCKRDMEYLNQDIDKLLNVCQNIKPQTQGNVLDIPYHQEDIKPDALLENKTRSPSK</sequence>
<accession>A0A9Q3KDR0</accession>
<name>A0A9Q3KDR0_9BASI</name>
<reference evidence="1" key="1">
    <citation type="submission" date="2021-03" db="EMBL/GenBank/DDBJ databases">
        <title>Draft genome sequence of rust myrtle Austropuccinia psidii MF-1, a brazilian biotype.</title>
        <authorList>
            <person name="Quecine M.C."/>
            <person name="Pachon D.M.R."/>
            <person name="Bonatelli M.L."/>
            <person name="Correr F.H."/>
            <person name="Franceschini L.M."/>
            <person name="Leite T.F."/>
            <person name="Margarido G.R.A."/>
            <person name="Almeida C.A."/>
            <person name="Ferrarezi J.A."/>
            <person name="Labate C.A."/>
        </authorList>
    </citation>
    <scope>NUCLEOTIDE SEQUENCE</scope>
    <source>
        <strain evidence="1">MF-1</strain>
    </source>
</reference>
<gene>
    <name evidence="1" type="ORF">O181_119270</name>
</gene>